<sequence>MKLSLDGRRVLVTGASSGLGAHFAKVLAGAGAHVVLAARGTDKLAALAAEIGPAAQMVVLDVRDSAMVAAAIEAAGPIDVLINNAGVTVTAPALDQDEGDWAAVVGTNLEGGYRVAVAAARAMRARGRGGAIVNIASILGLRQGGQVTPYAVSKAGVIQMTKQLALELARFDIRVNALAPGYIETDLNRAFFETPAGMALIKRIPQRRLGRLADLDAPLLLLASDASAFMTGSVLVVDGGHMVGSL</sequence>
<evidence type="ECO:0000313" key="3">
    <source>
        <dbReference type="Proteomes" id="UP000706039"/>
    </source>
</evidence>
<dbReference type="InterPro" id="IPR036291">
    <property type="entry name" value="NAD(P)-bd_dom_sf"/>
</dbReference>
<dbReference type="InterPro" id="IPR020904">
    <property type="entry name" value="Sc_DH/Rdtase_CS"/>
</dbReference>
<dbReference type="CDD" id="cd05233">
    <property type="entry name" value="SDR_c"/>
    <property type="match status" value="1"/>
</dbReference>
<reference evidence="2 3" key="1">
    <citation type="submission" date="2021-08" db="EMBL/GenBank/DDBJ databases">
        <authorList>
            <person name="Tuo L."/>
        </authorList>
    </citation>
    <scope>NUCLEOTIDE SEQUENCE [LARGE SCALE GENOMIC DNA]</scope>
    <source>
        <strain evidence="2 3">JCM 31229</strain>
    </source>
</reference>
<dbReference type="PRINTS" id="PR00080">
    <property type="entry name" value="SDRFAMILY"/>
</dbReference>
<accession>A0ABS7PS33</accession>
<keyword evidence="3" id="KW-1185">Reference proteome</keyword>
<dbReference type="Gene3D" id="3.40.50.720">
    <property type="entry name" value="NAD(P)-binding Rossmann-like Domain"/>
    <property type="match status" value="1"/>
</dbReference>
<dbReference type="PRINTS" id="PR00081">
    <property type="entry name" value="GDHRDH"/>
</dbReference>
<dbReference type="RefSeq" id="WP_222991243.1">
    <property type="nucleotide sequence ID" value="NZ_JAINVV010000008.1"/>
</dbReference>
<organism evidence="2 3">
    <name type="scientific">Sphingomonas colocasiae</name>
    <dbReference type="NCBI Taxonomy" id="1848973"/>
    <lineage>
        <taxon>Bacteria</taxon>
        <taxon>Pseudomonadati</taxon>
        <taxon>Pseudomonadota</taxon>
        <taxon>Alphaproteobacteria</taxon>
        <taxon>Sphingomonadales</taxon>
        <taxon>Sphingomonadaceae</taxon>
        <taxon>Sphingomonas</taxon>
    </lineage>
</organism>
<dbReference type="InterPro" id="IPR002347">
    <property type="entry name" value="SDR_fam"/>
</dbReference>
<proteinExistence type="inferred from homology"/>
<dbReference type="Pfam" id="PF13561">
    <property type="entry name" value="adh_short_C2"/>
    <property type="match status" value="1"/>
</dbReference>
<evidence type="ECO:0000313" key="2">
    <source>
        <dbReference type="EMBL" id="MBY8824156.1"/>
    </source>
</evidence>
<dbReference type="PROSITE" id="PS00061">
    <property type="entry name" value="ADH_SHORT"/>
    <property type="match status" value="1"/>
</dbReference>
<dbReference type="Proteomes" id="UP000706039">
    <property type="component" value="Unassembled WGS sequence"/>
</dbReference>
<dbReference type="EMBL" id="JAINVV010000008">
    <property type="protein sequence ID" value="MBY8824156.1"/>
    <property type="molecule type" value="Genomic_DNA"/>
</dbReference>
<evidence type="ECO:0000256" key="1">
    <source>
        <dbReference type="ARBA" id="ARBA00006484"/>
    </source>
</evidence>
<comment type="similarity">
    <text evidence="1">Belongs to the short-chain dehydrogenases/reductases (SDR) family.</text>
</comment>
<name>A0ABS7PS33_9SPHN</name>
<dbReference type="SUPFAM" id="SSF51735">
    <property type="entry name" value="NAD(P)-binding Rossmann-fold domains"/>
    <property type="match status" value="1"/>
</dbReference>
<comment type="caution">
    <text evidence="2">The sequence shown here is derived from an EMBL/GenBank/DDBJ whole genome shotgun (WGS) entry which is preliminary data.</text>
</comment>
<protein>
    <submittedName>
        <fullName evidence="2">SDR family oxidoreductase</fullName>
    </submittedName>
</protein>
<dbReference type="PANTHER" id="PTHR42760:SF135">
    <property type="entry name" value="BLL7886 PROTEIN"/>
    <property type="match status" value="1"/>
</dbReference>
<dbReference type="PANTHER" id="PTHR42760">
    <property type="entry name" value="SHORT-CHAIN DEHYDROGENASES/REDUCTASES FAMILY MEMBER"/>
    <property type="match status" value="1"/>
</dbReference>
<gene>
    <name evidence="2" type="ORF">K7G82_17765</name>
</gene>